<organism evidence="3 4">
    <name type="scientific">Iris pallida</name>
    <name type="common">Sweet iris</name>
    <dbReference type="NCBI Taxonomy" id="29817"/>
    <lineage>
        <taxon>Eukaryota</taxon>
        <taxon>Viridiplantae</taxon>
        <taxon>Streptophyta</taxon>
        <taxon>Embryophyta</taxon>
        <taxon>Tracheophyta</taxon>
        <taxon>Spermatophyta</taxon>
        <taxon>Magnoliopsida</taxon>
        <taxon>Liliopsida</taxon>
        <taxon>Asparagales</taxon>
        <taxon>Iridaceae</taxon>
        <taxon>Iridoideae</taxon>
        <taxon>Irideae</taxon>
        <taxon>Iris</taxon>
    </lineage>
</organism>
<feature type="region of interest" description="Disordered" evidence="1">
    <location>
        <begin position="1"/>
        <end position="37"/>
    </location>
</feature>
<feature type="region of interest" description="Disordered" evidence="1">
    <location>
        <begin position="335"/>
        <end position="358"/>
    </location>
</feature>
<feature type="region of interest" description="Disordered" evidence="1">
    <location>
        <begin position="412"/>
        <end position="440"/>
    </location>
</feature>
<sequence length="621" mass="68421">MNLQHNIQPKSSMNGFAHRKVDRETGAKPETKIHSGKLASGNFGTSVNVVRAGGVVNPSRDRLIYVMTSFIGLPVDVHVRNGSIISGIFHATNAEKDFGIILKMAQVIKDGSVRGQKPTPVTVKKPRDMFIQSKDLFQVVAKDVPLNTEEFSNGHANERRKDLMIDSAISHSHHLAVERELERWTPDVDDPGCPELENIFDGTWNRNWDQFQTNEALFGVKSTFDEELYTTKLERGPRTSELELEASRLAREIEGEETHDLHLAEERGMQFHEDYDHDEEIRYSAVKREVDVSGFVESDISFLDPCSAETFGTSHGSAAHISYSDVARNNYVSREHTSSTMDEESSSKIQSNKVAHLSSSNVHVKPLTTDFIAKSSQFTKEESRLEEKHINDHYEEKGFSNDCTRTLPKVAQTSNSVEVQSSTDAKQRSPGTEAYGSSSSALESKCSIGESSEASVSIDFSAASGHIYPTLDTGMSKTSTSNRIGAGRATSDPGLSPSSSLGTLSSEKSTLNPHAKEFKFNPNAKSFTPSASFKPPVPMSEGAFFYAGNLSDVPPMHNVSMGVGIGPTFGGPQPVYSQRAPQAYGHPNSPMYGQQMLVGQPRPVYYMPTYPPEMQYKGRNY</sequence>
<dbReference type="EMBL" id="JANAVB010004600">
    <property type="protein sequence ID" value="KAJ6848339.1"/>
    <property type="molecule type" value="Genomic_DNA"/>
</dbReference>
<dbReference type="PANTHER" id="PTHR12854:SF7">
    <property type="entry name" value="ATAXIN-2 HOMOLOG"/>
    <property type="match status" value="1"/>
</dbReference>
<evidence type="ECO:0000313" key="3">
    <source>
        <dbReference type="EMBL" id="KAJ6848339.1"/>
    </source>
</evidence>
<dbReference type="InterPro" id="IPR045117">
    <property type="entry name" value="ATXN2-like"/>
</dbReference>
<comment type="caution">
    <text evidence="3">The sequence shown here is derived from an EMBL/GenBank/DDBJ whole genome shotgun (WGS) entry which is preliminary data.</text>
</comment>
<evidence type="ECO:0000259" key="2">
    <source>
        <dbReference type="SMART" id="SM01272"/>
    </source>
</evidence>
<feature type="compositionally biased region" description="Polar residues" evidence="1">
    <location>
        <begin position="412"/>
        <end position="424"/>
    </location>
</feature>
<feature type="compositionally biased region" description="Low complexity" evidence="1">
    <location>
        <begin position="491"/>
        <end position="509"/>
    </location>
</feature>
<dbReference type="GO" id="GO:0034063">
    <property type="term" value="P:stress granule assembly"/>
    <property type="evidence" value="ECO:0007669"/>
    <property type="project" value="TreeGrafter"/>
</dbReference>
<gene>
    <name evidence="3" type="ORF">M6B38_273820</name>
</gene>
<dbReference type="AlphaFoldDB" id="A0AAX6I528"/>
<dbReference type="PANTHER" id="PTHR12854">
    <property type="entry name" value="ATAXIN 2-RELATED"/>
    <property type="match status" value="1"/>
</dbReference>
<dbReference type="Pfam" id="PF06741">
    <property type="entry name" value="LsmAD"/>
    <property type="match status" value="1"/>
</dbReference>
<protein>
    <submittedName>
        <fullName evidence="3">Polyadenylate-binding protein-interacting protein 4 isoform X3</fullName>
    </submittedName>
</protein>
<feature type="compositionally biased region" description="Polar residues" evidence="1">
    <location>
        <begin position="347"/>
        <end position="358"/>
    </location>
</feature>
<accession>A0AAX6I528</accession>
<feature type="compositionally biased region" description="Basic and acidic residues" evidence="1">
    <location>
        <begin position="19"/>
        <end position="33"/>
    </location>
</feature>
<feature type="compositionally biased region" description="Polar residues" evidence="1">
    <location>
        <begin position="473"/>
        <end position="483"/>
    </location>
</feature>
<feature type="domain" description="LsmAD" evidence="2">
    <location>
        <begin position="218"/>
        <end position="289"/>
    </location>
</feature>
<feature type="region of interest" description="Disordered" evidence="1">
    <location>
        <begin position="469"/>
        <end position="509"/>
    </location>
</feature>
<dbReference type="Pfam" id="PF14438">
    <property type="entry name" value="SM-ATX"/>
    <property type="match status" value="1"/>
</dbReference>
<dbReference type="SMART" id="SM01272">
    <property type="entry name" value="LsmAD"/>
    <property type="match status" value="1"/>
</dbReference>
<evidence type="ECO:0000256" key="1">
    <source>
        <dbReference type="SAM" id="MobiDB-lite"/>
    </source>
</evidence>
<dbReference type="InterPro" id="IPR025852">
    <property type="entry name" value="SM_dom_ATX"/>
</dbReference>
<name>A0AAX6I528_IRIPA</name>
<dbReference type="GO" id="GO:0003729">
    <property type="term" value="F:mRNA binding"/>
    <property type="evidence" value="ECO:0007669"/>
    <property type="project" value="TreeGrafter"/>
</dbReference>
<reference evidence="3" key="1">
    <citation type="journal article" date="2023" name="GigaByte">
        <title>Genome assembly of the bearded iris, Iris pallida Lam.</title>
        <authorList>
            <person name="Bruccoleri R.E."/>
            <person name="Oakeley E.J."/>
            <person name="Faust A.M.E."/>
            <person name="Altorfer M."/>
            <person name="Dessus-Babus S."/>
            <person name="Burckhardt D."/>
            <person name="Oertli M."/>
            <person name="Naumann U."/>
            <person name="Petersen F."/>
            <person name="Wong J."/>
        </authorList>
    </citation>
    <scope>NUCLEOTIDE SEQUENCE</scope>
    <source>
        <strain evidence="3">GSM-AAB239-AS_SAM_17_03QT</strain>
    </source>
</reference>
<dbReference type="Proteomes" id="UP001140949">
    <property type="component" value="Unassembled WGS sequence"/>
</dbReference>
<dbReference type="InterPro" id="IPR009604">
    <property type="entry name" value="LsmAD_domain"/>
</dbReference>
<evidence type="ECO:0000313" key="4">
    <source>
        <dbReference type="Proteomes" id="UP001140949"/>
    </source>
</evidence>
<reference evidence="3" key="2">
    <citation type="submission" date="2023-04" db="EMBL/GenBank/DDBJ databases">
        <authorList>
            <person name="Bruccoleri R.E."/>
            <person name="Oakeley E.J."/>
            <person name="Faust A.-M."/>
            <person name="Dessus-Babus S."/>
            <person name="Altorfer M."/>
            <person name="Burckhardt D."/>
            <person name="Oertli M."/>
            <person name="Naumann U."/>
            <person name="Petersen F."/>
            <person name="Wong J."/>
        </authorList>
    </citation>
    <scope>NUCLEOTIDE SEQUENCE</scope>
    <source>
        <strain evidence="3">GSM-AAB239-AS_SAM_17_03QT</strain>
        <tissue evidence="3">Leaf</tissue>
    </source>
</reference>
<dbReference type="GO" id="GO:0010494">
    <property type="term" value="C:cytoplasmic stress granule"/>
    <property type="evidence" value="ECO:0007669"/>
    <property type="project" value="TreeGrafter"/>
</dbReference>
<keyword evidence="4" id="KW-1185">Reference proteome</keyword>
<proteinExistence type="predicted"/>
<dbReference type="FunFam" id="2.30.30.100:FF:000054">
    <property type="entry name" value="Polyadenylate-binding protein-interacting protein 3"/>
    <property type="match status" value="1"/>
</dbReference>
<feature type="compositionally biased region" description="Polar residues" evidence="1">
    <location>
        <begin position="1"/>
        <end position="14"/>
    </location>
</feature>